<evidence type="ECO:0000256" key="2">
    <source>
        <dbReference type="ARBA" id="ARBA00010993"/>
    </source>
</evidence>
<dbReference type="InterPro" id="IPR018241">
    <property type="entry name" value="Anion_exchange_CS"/>
</dbReference>
<evidence type="ECO:0000256" key="10">
    <source>
        <dbReference type="ARBA" id="ARBA00049347"/>
    </source>
</evidence>
<dbReference type="SUPFAM" id="SSF55804">
    <property type="entry name" value="Phoshotransferase/anion transport protein"/>
    <property type="match status" value="1"/>
</dbReference>
<keyword evidence="8 11" id="KW-0406">Ion transport</keyword>
<keyword evidence="5" id="KW-0039">Anion exchange</keyword>
<feature type="transmembrane region" description="Helical" evidence="11">
    <location>
        <begin position="280"/>
        <end position="306"/>
    </location>
</feature>
<dbReference type="Gene3D" id="1.10.287.570">
    <property type="entry name" value="Helical hairpin bin"/>
    <property type="match status" value="1"/>
</dbReference>
<dbReference type="GO" id="GO:0015106">
    <property type="term" value="F:bicarbonate transmembrane transporter activity"/>
    <property type="evidence" value="ECO:0007669"/>
    <property type="project" value="TreeGrafter"/>
</dbReference>
<evidence type="ECO:0000256" key="4">
    <source>
        <dbReference type="ARBA" id="ARBA00022475"/>
    </source>
</evidence>
<feature type="transmembrane region" description="Helical" evidence="11">
    <location>
        <begin position="416"/>
        <end position="434"/>
    </location>
</feature>
<evidence type="ECO:0000256" key="7">
    <source>
        <dbReference type="ARBA" id="ARBA00022989"/>
    </source>
</evidence>
<dbReference type="InterPro" id="IPR016152">
    <property type="entry name" value="PTrfase/Anion_transptr"/>
</dbReference>
<evidence type="ECO:0000256" key="8">
    <source>
        <dbReference type="ARBA" id="ARBA00023065"/>
    </source>
</evidence>
<dbReference type="PROSITE" id="PS00219">
    <property type="entry name" value="ANION_EXCHANGER_1"/>
    <property type="match status" value="1"/>
</dbReference>
<keyword evidence="9 11" id="KW-0472">Membrane</keyword>
<organism evidence="14 15">
    <name type="scientific">Cyprinus carpio</name>
    <name type="common">Common carp</name>
    <dbReference type="NCBI Taxonomy" id="7962"/>
    <lineage>
        <taxon>Eukaryota</taxon>
        <taxon>Metazoa</taxon>
        <taxon>Chordata</taxon>
        <taxon>Craniata</taxon>
        <taxon>Vertebrata</taxon>
        <taxon>Euteleostomi</taxon>
        <taxon>Actinopterygii</taxon>
        <taxon>Neopterygii</taxon>
        <taxon>Teleostei</taxon>
        <taxon>Ostariophysi</taxon>
        <taxon>Cypriniformes</taxon>
        <taxon>Cyprinidae</taxon>
        <taxon>Cyprininae</taxon>
        <taxon>Cyprinus</taxon>
    </lineage>
</organism>
<dbReference type="InterPro" id="IPR003020">
    <property type="entry name" value="HCO3_transpt_euk"/>
</dbReference>
<proteinExistence type="inferred from homology"/>
<dbReference type="Ensembl" id="ENSCCRT00015048508.1">
    <property type="protein sequence ID" value="ENSCCRP00015046943.1"/>
    <property type="gene ID" value="ENSCCRG00015018868.1"/>
</dbReference>
<dbReference type="PRINTS" id="PR00165">
    <property type="entry name" value="ANIONEXCHNGR"/>
</dbReference>
<dbReference type="Pfam" id="PF07565">
    <property type="entry name" value="Band_3_cyto"/>
    <property type="match status" value="2"/>
</dbReference>
<evidence type="ECO:0000256" key="3">
    <source>
        <dbReference type="ARBA" id="ARBA00022448"/>
    </source>
</evidence>
<dbReference type="GO" id="GO:0005452">
    <property type="term" value="F:solute:inorganic anion antiporter activity"/>
    <property type="evidence" value="ECO:0007669"/>
    <property type="project" value="InterPro"/>
</dbReference>
<evidence type="ECO:0000313" key="15">
    <source>
        <dbReference type="Proteomes" id="UP000694700"/>
    </source>
</evidence>
<comment type="subcellular location">
    <subcellularLocation>
        <location evidence="1">Cell membrane</location>
        <topology evidence="1">Multi-pass membrane protein</topology>
    </subcellularLocation>
    <subcellularLocation>
        <location evidence="11">Membrane</location>
        <topology evidence="11">Multi-pass membrane protein</topology>
    </subcellularLocation>
</comment>
<feature type="transmembrane region" description="Helical" evidence="11">
    <location>
        <begin position="326"/>
        <end position="347"/>
    </location>
</feature>
<dbReference type="Gene3D" id="3.40.930.10">
    <property type="entry name" value="Mannitol-specific EII, Chain A"/>
    <property type="match status" value="2"/>
</dbReference>
<evidence type="ECO:0000256" key="9">
    <source>
        <dbReference type="ARBA" id="ARBA00023136"/>
    </source>
</evidence>
<sequence length="757" mass="85081">MNESVKNPNQQSYWQEMGRWVGYEETYDVEAGHWGPSHISYLTFKSLVQIRRTMNTGEGMPVRSLWGQKLSALEFLERPTIAFVRLRDSVVLESALETLLPVRFIFILIGPTTTDMDYHECGRAMAALLADKAFNQAAFQAQSDGELTDAVGDFMDCCIVIPPTEIQDDPFTVRVYFRKKISLVTKAKHRYLKLIHLPTASKSSGPPPEDSLARTGVLFGGMIRDLKRRYQYYVSDITDALNAQVVAAIIFIYFAALSPAITFGGLLADKVDNMMGVSELMISTSVLGIIFCLIAAQPVLVIGFSGPLLVFEEAFFNFCKSQDIEYIVGRVWVGAWLVVIVVVIVAFEGSFLVRFISRFTQEIFSILISLIFIYETFAKLGRVFKEHPLILNYEHVNTTAEDPWHSSVTHRPYPNTALLSMCLMFGTFSIAYYLRMFKNGKFLPGKIRRLLGDFGVPIAIFLMVAVDISIEDTYTQKLVVPKGLQVSNPKMRGWLINPMGEHKPFPIWLMFASVVPAMLVFILIFLESQITTLIVSKPERKMVKGSGFHMDLLILVSMGGLSAIFGIPWLSAATVRSVSHANALTVMSKGPKPEIEKVLEQRVSGVVVALLVGLSILMEPILKMIPITALFGIFLYMGITSLSGIQLWDRMLLLLIPKKYHPNEPYATKVSTKRMHVFTAIQMVCLAVLWMVKSSPVSLALPFVLILTIPLRMFMTGRLFTEQEMKYVSGALTETKPNVNWKCINHFQAIKVIYIKM</sequence>
<evidence type="ECO:0000256" key="1">
    <source>
        <dbReference type="ARBA" id="ARBA00004651"/>
    </source>
</evidence>
<feature type="transmembrane region" description="Helical" evidence="11">
    <location>
        <begin position="359"/>
        <end position="377"/>
    </location>
</feature>
<feature type="transmembrane region" description="Helical" evidence="11">
    <location>
        <begin position="603"/>
        <end position="622"/>
    </location>
</feature>
<dbReference type="GO" id="GO:0051453">
    <property type="term" value="P:regulation of intracellular pH"/>
    <property type="evidence" value="ECO:0007669"/>
    <property type="project" value="TreeGrafter"/>
</dbReference>
<dbReference type="InterPro" id="IPR013769">
    <property type="entry name" value="Band3_cytoplasmic_dom"/>
</dbReference>
<dbReference type="GO" id="GO:0016323">
    <property type="term" value="C:basolateral plasma membrane"/>
    <property type="evidence" value="ECO:0007669"/>
    <property type="project" value="TreeGrafter"/>
</dbReference>
<keyword evidence="4" id="KW-1003">Cell membrane</keyword>
<dbReference type="PRINTS" id="PR01231">
    <property type="entry name" value="HCO3TRNSPORT"/>
</dbReference>
<comment type="similarity">
    <text evidence="2 11">Belongs to the anion exchanger (TC 2.A.31) family.</text>
</comment>
<dbReference type="PANTHER" id="PTHR11453">
    <property type="entry name" value="ANION EXCHANGE PROTEIN"/>
    <property type="match status" value="1"/>
</dbReference>
<dbReference type="InterPro" id="IPR001717">
    <property type="entry name" value="Anion_exchange"/>
</dbReference>
<dbReference type="InterPro" id="IPR011531">
    <property type="entry name" value="HCO3_transpt-like_TM_dom"/>
</dbReference>
<feature type="transmembrane region" description="Helical" evidence="11">
    <location>
        <begin position="245"/>
        <end position="268"/>
    </location>
</feature>
<reference evidence="14" key="1">
    <citation type="submission" date="2025-08" db="UniProtKB">
        <authorList>
            <consortium name="Ensembl"/>
        </authorList>
    </citation>
    <scope>IDENTIFICATION</scope>
</reference>
<dbReference type="AlphaFoldDB" id="A0A8C1Z1T3"/>
<evidence type="ECO:0000313" key="14">
    <source>
        <dbReference type="Ensembl" id="ENSCCRP00015046943.1"/>
    </source>
</evidence>
<keyword evidence="6 11" id="KW-0812">Transmembrane</keyword>
<accession>A0A8C1Z1T3</accession>
<dbReference type="Pfam" id="PF00955">
    <property type="entry name" value="HCO3_cotransp"/>
    <property type="match status" value="2"/>
</dbReference>
<feature type="transmembrane region" description="Helical" evidence="11">
    <location>
        <begin position="629"/>
        <end position="648"/>
    </location>
</feature>
<keyword evidence="3 11" id="KW-0813">Transport</keyword>
<dbReference type="FunFam" id="1.10.287.570:FF:000001">
    <property type="entry name" value="Anion exchange protein"/>
    <property type="match status" value="1"/>
</dbReference>
<evidence type="ECO:0000259" key="13">
    <source>
        <dbReference type="Pfam" id="PF07565"/>
    </source>
</evidence>
<comment type="catalytic activity">
    <reaction evidence="10">
        <text>hydrogencarbonate(in) + chloride(out) = hydrogencarbonate(out) + chloride(in)</text>
        <dbReference type="Rhea" id="RHEA:72363"/>
        <dbReference type="ChEBI" id="CHEBI:17544"/>
        <dbReference type="ChEBI" id="CHEBI:17996"/>
    </reaction>
</comment>
<evidence type="ECO:0000259" key="12">
    <source>
        <dbReference type="Pfam" id="PF00955"/>
    </source>
</evidence>
<feature type="domain" description="Band 3 cytoplasmic" evidence="13">
    <location>
        <begin position="1"/>
        <end position="58"/>
    </location>
</feature>
<dbReference type="NCBIfam" id="TIGR00834">
    <property type="entry name" value="ae"/>
    <property type="match status" value="1"/>
</dbReference>
<name>A0A8C1Z1T3_CYPCA</name>
<evidence type="ECO:0000256" key="11">
    <source>
        <dbReference type="RuleBase" id="RU362035"/>
    </source>
</evidence>
<protein>
    <recommendedName>
        <fullName evidence="11">Anion exchange protein</fullName>
    </recommendedName>
</protein>
<feature type="transmembrane region" description="Helical" evidence="11">
    <location>
        <begin position="450"/>
        <end position="470"/>
    </location>
</feature>
<feature type="domain" description="Bicarbonate transporter-like transmembrane" evidence="12">
    <location>
        <begin position="218"/>
        <end position="395"/>
    </location>
</feature>
<evidence type="ECO:0000256" key="6">
    <source>
        <dbReference type="ARBA" id="ARBA00022692"/>
    </source>
</evidence>
<dbReference type="PANTHER" id="PTHR11453:SF12">
    <property type="entry name" value="BAND 3 ANION TRANSPORT PROTEIN"/>
    <property type="match status" value="1"/>
</dbReference>
<keyword evidence="7 11" id="KW-1133">Transmembrane helix</keyword>
<dbReference type="GO" id="GO:0008509">
    <property type="term" value="F:monoatomic anion transmembrane transporter activity"/>
    <property type="evidence" value="ECO:0007669"/>
    <property type="project" value="InterPro"/>
</dbReference>
<feature type="transmembrane region" description="Helical" evidence="11">
    <location>
        <begin position="505"/>
        <end position="526"/>
    </location>
</feature>
<evidence type="ECO:0000256" key="5">
    <source>
        <dbReference type="ARBA" id="ARBA00022681"/>
    </source>
</evidence>
<dbReference type="FunFam" id="3.40.930.10:FF:000020">
    <property type="entry name" value="Anion exchange protein"/>
    <property type="match status" value="1"/>
</dbReference>
<dbReference type="Proteomes" id="UP000694700">
    <property type="component" value="Unplaced"/>
</dbReference>
<feature type="transmembrane region" description="Helical" evidence="11">
    <location>
        <begin position="547"/>
        <end position="570"/>
    </location>
</feature>
<feature type="domain" description="Bicarbonate transporter-like transmembrane" evidence="12">
    <location>
        <begin position="404"/>
        <end position="729"/>
    </location>
</feature>
<dbReference type="PROSITE" id="PS00220">
    <property type="entry name" value="ANION_EXCHANGER_2"/>
    <property type="match status" value="1"/>
</dbReference>
<feature type="domain" description="Band 3 cytoplasmic" evidence="13">
    <location>
        <begin position="72"/>
        <end position="167"/>
    </location>
</feature>